<evidence type="ECO:0000256" key="2">
    <source>
        <dbReference type="ARBA" id="ARBA00022801"/>
    </source>
</evidence>
<dbReference type="SUPFAM" id="SSF49899">
    <property type="entry name" value="Concanavalin A-like lectins/glucanases"/>
    <property type="match status" value="1"/>
</dbReference>
<feature type="compositionally biased region" description="Acidic residues" evidence="4">
    <location>
        <begin position="361"/>
        <end position="377"/>
    </location>
</feature>
<evidence type="ECO:0000256" key="4">
    <source>
        <dbReference type="SAM" id="MobiDB-lite"/>
    </source>
</evidence>
<dbReference type="InterPro" id="IPR013320">
    <property type="entry name" value="ConA-like_dom_sf"/>
</dbReference>
<proteinExistence type="predicted"/>
<keyword evidence="2" id="KW-0378">Hydrolase</keyword>
<evidence type="ECO:0000256" key="3">
    <source>
        <dbReference type="ARBA" id="ARBA00023295"/>
    </source>
</evidence>
<keyword evidence="8" id="KW-1185">Reference proteome</keyword>
<sequence length="476" mass="51736">MTRLLALALTAGAVVFAASDSGSTCNEWAPCYREGYCDANAMFCMWDLCDPEKSYNSTSCWKPEGCLDQTVNFESSADVVPVKQYNGNPNTNAFVSIFEPDNSKIEDGKLVLEMTYDSANDKGFGSTVHASHSIQYGTVTARIKTASIAKGVVSAFIIRSEQVGDEIDFEWVGKDPTTVETNFFYHDILNYSNSRYFDIGAESFADYHDYTIVWDPDYIQWAVDGKTLRTLKREDTYNKANDEYRFPAAEGRIGLSVWDGGNSGAKGTEEWAGYPTPWTKDTVYKMYVDSIKVQCSGTDLASSEPSESESSKDSTTIDENSPSEGDSSDEPSDVEPSDNEPSDTESSNDDSSDAGPSGEESSGEESSGEEPSNEEPSDEKPSGEEPSDEETSDAKSSDNEPSDNEPSDDESSNGEEPSTGNDDSSDYSMEPTDSNAPQEPSDSEINEPSTTDDYTAEPSSTPGGKCRIVTVVRPAH</sequence>
<dbReference type="PANTHER" id="PTHR10963">
    <property type="entry name" value="GLYCOSYL HYDROLASE-RELATED"/>
    <property type="match status" value="1"/>
</dbReference>
<reference evidence="7" key="1">
    <citation type="submission" date="2022-07" db="EMBL/GenBank/DDBJ databases">
        <title>Phylogenomic reconstructions and comparative analyses of Kickxellomycotina fungi.</title>
        <authorList>
            <person name="Reynolds N.K."/>
            <person name="Stajich J.E."/>
            <person name="Barry K."/>
            <person name="Grigoriev I.V."/>
            <person name="Crous P."/>
            <person name="Smith M.E."/>
        </authorList>
    </citation>
    <scope>NUCLEOTIDE SEQUENCE</scope>
    <source>
        <strain evidence="7">NRRL 1566</strain>
    </source>
</reference>
<dbReference type="InterPro" id="IPR000757">
    <property type="entry name" value="Beta-glucanase-like"/>
</dbReference>
<feature type="compositionally biased region" description="Polar residues" evidence="4">
    <location>
        <begin position="431"/>
        <end position="440"/>
    </location>
</feature>
<dbReference type="Pfam" id="PF00722">
    <property type="entry name" value="Glyco_hydro_16"/>
    <property type="match status" value="1"/>
</dbReference>
<feature type="domain" description="GH16" evidence="6">
    <location>
        <begin position="67"/>
        <end position="280"/>
    </location>
</feature>
<keyword evidence="1 5" id="KW-0732">Signal</keyword>
<evidence type="ECO:0000313" key="7">
    <source>
        <dbReference type="EMBL" id="KAJ2851385.1"/>
    </source>
</evidence>
<feature type="compositionally biased region" description="Acidic residues" evidence="4">
    <location>
        <begin position="326"/>
        <end position="352"/>
    </location>
</feature>
<feature type="region of interest" description="Disordered" evidence="4">
    <location>
        <begin position="297"/>
        <end position="476"/>
    </location>
</feature>
<dbReference type="Proteomes" id="UP001139887">
    <property type="component" value="Unassembled WGS sequence"/>
</dbReference>
<name>A0A9W8M292_9FUNG</name>
<feature type="compositionally biased region" description="Acidic residues" evidence="4">
    <location>
        <begin position="400"/>
        <end position="413"/>
    </location>
</feature>
<keyword evidence="3 7" id="KW-0326">Glycosidase</keyword>
<evidence type="ECO:0000313" key="8">
    <source>
        <dbReference type="Proteomes" id="UP001139887"/>
    </source>
</evidence>
<evidence type="ECO:0000259" key="6">
    <source>
        <dbReference type="PROSITE" id="PS51762"/>
    </source>
</evidence>
<dbReference type="PANTHER" id="PTHR10963:SF22">
    <property type="entry name" value="GLYCOSIDASE CRH2-RELATED"/>
    <property type="match status" value="1"/>
</dbReference>
<feature type="signal peptide" evidence="5">
    <location>
        <begin position="1"/>
        <end position="17"/>
    </location>
</feature>
<comment type="caution">
    <text evidence="7">The sequence shown here is derived from an EMBL/GenBank/DDBJ whole genome shotgun (WGS) entry which is preliminary data.</text>
</comment>
<evidence type="ECO:0000256" key="5">
    <source>
        <dbReference type="SAM" id="SignalP"/>
    </source>
</evidence>
<feature type="compositionally biased region" description="Polar residues" evidence="4">
    <location>
        <begin position="446"/>
        <end position="462"/>
    </location>
</feature>
<dbReference type="OrthoDB" id="4781at2759"/>
<protein>
    <submittedName>
        <fullName evidence="7">Glycosidase CRH2</fullName>
    </submittedName>
</protein>
<evidence type="ECO:0000256" key="1">
    <source>
        <dbReference type="ARBA" id="ARBA00022729"/>
    </source>
</evidence>
<dbReference type="EMBL" id="JANBUW010000013">
    <property type="protein sequence ID" value="KAJ2851385.1"/>
    <property type="molecule type" value="Genomic_DNA"/>
</dbReference>
<dbReference type="GO" id="GO:0004553">
    <property type="term" value="F:hydrolase activity, hydrolyzing O-glycosyl compounds"/>
    <property type="evidence" value="ECO:0007669"/>
    <property type="project" value="InterPro"/>
</dbReference>
<feature type="chain" id="PRO_5040921413" evidence="5">
    <location>
        <begin position="18"/>
        <end position="476"/>
    </location>
</feature>
<dbReference type="AlphaFoldDB" id="A0A9W8M292"/>
<organism evidence="7 8">
    <name type="scientific">Coemansia brasiliensis</name>
    <dbReference type="NCBI Taxonomy" id="2650707"/>
    <lineage>
        <taxon>Eukaryota</taxon>
        <taxon>Fungi</taxon>
        <taxon>Fungi incertae sedis</taxon>
        <taxon>Zoopagomycota</taxon>
        <taxon>Kickxellomycotina</taxon>
        <taxon>Kickxellomycetes</taxon>
        <taxon>Kickxellales</taxon>
        <taxon>Kickxellaceae</taxon>
        <taxon>Coemansia</taxon>
    </lineage>
</organism>
<dbReference type="Gene3D" id="2.60.120.200">
    <property type="match status" value="1"/>
</dbReference>
<dbReference type="PROSITE" id="PS51762">
    <property type="entry name" value="GH16_2"/>
    <property type="match status" value="1"/>
</dbReference>
<gene>
    <name evidence="7" type="primary">UTR2_1</name>
    <name evidence="7" type="ORF">IWW36_001152</name>
</gene>
<dbReference type="GO" id="GO:0005975">
    <property type="term" value="P:carbohydrate metabolic process"/>
    <property type="evidence" value="ECO:0007669"/>
    <property type="project" value="InterPro"/>
</dbReference>
<dbReference type="InterPro" id="IPR050546">
    <property type="entry name" value="Glycosyl_Hydrlase_16"/>
</dbReference>
<accession>A0A9W8M292</accession>